<name>A0A1B8AV46_FUSPO</name>
<dbReference type="SUPFAM" id="SSF53474">
    <property type="entry name" value="alpha/beta-Hydrolases"/>
    <property type="match status" value="1"/>
</dbReference>
<dbReference type="Proteomes" id="UP000091967">
    <property type="component" value="Unassembled WGS sequence"/>
</dbReference>
<dbReference type="OrthoDB" id="1263307at2759"/>
<proteinExistence type="predicted"/>
<dbReference type="PANTHER" id="PTHR37017">
    <property type="entry name" value="AB HYDROLASE-1 DOMAIN-CONTAINING PROTEIN-RELATED"/>
    <property type="match status" value="1"/>
</dbReference>
<dbReference type="STRING" id="36050.A0A1B8AV46"/>
<evidence type="ECO:0000313" key="3">
    <source>
        <dbReference type="Proteomes" id="UP000091967"/>
    </source>
</evidence>
<organism evidence="2 3">
    <name type="scientific">Fusarium poae</name>
    <dbReference type="NCBI Taxonomy" id="36050"/>
    <lineage>
        <taxon>Eukaryota</taxon>
        <taxon>Fungi</taxon>
        <taxon>Dikarya</taxon>
        <taxon>Ascomycota</taxon>
        <taxon>Pezizomycotina</taxon>
        <taxon>Sordariomycetes</taxon>
        <taxon>Hypocreomycetidae</taxon>
        <taxon>Hypocreales</taxon>
        <taxon>Nectriaceae</taxon>
        <taxon>Fusarium</taxon>
    </lineage>
</organism>
<gene>
    <name evidence="2" type="ORF">FPOA_04953</name>
</gene>
<evidence type="ECO:0000259" key="1">
    <source>
        <dbReference type="Pfam" id="PF12697"/>
    </source>
</evidence>
<evidence type="ECO:0000313" key="2">
    <source>
        <dbReference type="EMBL" id="OBS24408.1"/>
    </source>
</evidence>
<dbReference type="InterPro" id="IPR029058">
    <property type="entry name" value="AB_hydrolase_fold"/>
</dbReference>
<dbReference type="Gene3D" id="3.40.50.1820">
    <property type="entry name" value="alpha/beta hydrolase"/>
    <property type="match status" value="1"/>
</dbReference>
<dbReference type="AlphaFoldDB" id="A0A1B8AV46"/>
<keyword evidence="3" id="KW-1185">Reference proteome</keyword>
<comment type="caution">
    <text evidence="2">The sequence shown here is derived from an EMBL/GenBank/DDBJ whole genome shotgun (WGS) entry which is preliminary data.</text>
</comment>
<sequence length="251" mass="27428">MANPALVIVPGSFAPTKMYDEFVESLKSHDIKTIVINTPSVGRKEGRPPATMSDDAQEISNVVSKLLDEGEQVVLMTHSYGGIPGTESLKTISRKARESEGKEGGVDKIVYLTSVVLQPGTSNFDAFGGNLPDSLTVEDDYMTLDTEMNSSLTFSDLPAEQALELAKQMEDHSTPSFKEKLTYPGYNDVEVHYIVCEQDKVIPPQFQRLMIEGAKASTGRDVTVHTLEAGHVPVISQPENTSKIIEKIVKV</sequence>
<dbReference type="EMBL" id="LYXU01000002">
    <property type="protein sequence ID" value="OBS24408.1"/>
    <property type="molecule type" value="Genomic_DNA"/>
</dbReference>
<accession>A0A1B8AV46</accession>
<feature type="domain" description="AB hydrolase-1" evidence="1">
    <location>
        <begin position="6"/>
        <end position="240"/>
    </location>
</feature>
<dbReference type="Pfam" id="PF12697">
    <property type="entry name" value="Abhydrolase_6"/>
    <property type="match status" value="1"/>
</dbReference>
<dbReference type="InterPro" id="IPR052897">
    <property type="entry name" value="Sec-Metab_Biosynth_Hydrolase"/>
</dbReference>
<protein>
    <recommendedName>
        <fullName evidence="1">AB hydrolase-1 domain-containing protein</fullName>
    </recommendedName>
</protein>
<dbReference type="InterPro" id="IPR000073">
    <property type="entry name" value="AB_hydrolase_1"/>
</dbReference>
<dbReference type="PANTHER" id="PTHR37017:SF13">
    <property type="entry name" value="AB HYDROLASE-1 DOMAIN-CONTAINING PROTEIN"/>
    <property type="match status" value="1"/>
</dbReference>
<dbReference type="OMA" id="NDVEVHY"/>
<reference evidence="2 3" key="1">
    <citation type="submission" date="2016-06" db="EMBL/GenBank/DDBJ databases">
        <title>Living apart together: crosstalk between the core and supernumerary genomes in a fungal plant pathogen.</title>
        <authorList>
            <person name="Vanheule A."/>
            <person name="Audenaert K."/>
            <person name="Warris S."/>
            <person name="Van De Geest H."/>
            <person name="Schijlen E."/>
            <person name="Hofte M."/>
            <person name="De Saeger S."/>
            <person name="Haesaert G."/>
            <person name="Waalwijk C."/>
            <person name="Van Der Lee T."/>
        </authorList>
    </citation>
    <scope>NUCLEOTIDE SEQUENCE [LARGE SCALE GENOMIC DNA]</scope>
    <source>
        <strain evidence="2 3">2516</strain>
    </source>
</reference>